<organism evidence="1 2">
    <name type="scientific">Leersia perrieri</name>
    <dbReference type="NCBI Taxonomy" id="77586"/>
    <lineage>
        <taxon>Eukaryota</taxon>
        <taxon>Viridiplantae</taxon>
        <taxon>Streptophyta</taxon>
        <taxon>Embryophyta</taxon>
        <taxon>Tracheophyta</taxon>
        <taxon>Spermatophyta</taxon>
        <taxon>Magnoliopsida</taxon>
        <taxon>Liliopsida</taxon>
        <taxon>Poales</taxon>
        <taxon>Poaceae</taxon>
        <taxon>BOP clade</taxon>
        <taxon>Oryzoideae</taxon>
        <taxon>Oryzeae</taxon>
        <taxon>Oryzinae</taxon>
        <taxon>Leersia</taxon>
    </lineage>
</organism>
<reference evidence="1 2" key="1">
    <citation type="submission" date="2012-08" db="EMBL/GenBank/DDBJ databases">
        <title>Oryza genome evolution.</title>
        <authorList>
            <person name="Wing R.A."/>
        </authorList>
    </citation>
    <scope>NUCLEOTIDE SEQUENCE</scope>
</reference>
<dbReference type="Proteomes" id="UP000032180">
    <property type="component" value="Chromosome 8"/>
</dbReference>
<name>A0A0D9X844_9ORYZ</name>
<accession>A0A0D9X844</accession>
<evidence type="ECO:0000313" key="2">
    <source>
        <dbReference type="Proteomes" id="UP000032180"/>
    </source>
</evidence>
<reference evidence="1" key="3">
    <citation type="submission" date="2015-04" db="UniProtKB">
        <authorList>
            <consortium name="EnsemblPlants"/>
        </authorList>
    </citation>
    <scope>IDENTIFICATION</scope>
</reference>
<dbReference type="HOGENOM" id="CLU_2375893_0_0_1"/>
<dbReference type="Gramene" id="LPERR08G12840.1">
    <property type="protein sequence ID" value="LPERR08G12840.1"/>
    <property type="gene ID" value="LPERR08G12840"/>
</dbReference>
<proteinExistence type="predicted"/>
<evidence type="ECO:0000313" key="1">
    <source>
        <dbReference type="EnsemblPlants" id="LPERR08G12840.1"/>
    </source>
</evidence>
<keyword evidence="2" id="KW-1185">Reference proteome</keyword>
<dbReference type="EnsemblPlants" id="LPERR08G12840.1">
    <property type="protein sequence ID" value="LPERR08G12840.1"/>
    <property type="gene ID" value="LPERR08G12840"/>
</dbReference>
<dbReference type="PROSITE" id="PS51257">
    <property type="entry name" value="PROKAR_LIPOPROTEIN"/>
    <property type="match status" value="1"/>
</dbReference>
<protein>
    <submittedName>
        <fullName evidence="1">Uncharacterized protein</fullName>
    </submittedName>
</protein>
<sequence length="95" mass="10611">MGQKPPSMTFPVGGGGCGGGRWRLGWIMIIPMILPQVMQLLPQAHCLCLLNLETGKNKMRLQSQETFQETFSNHTMRGNSNVIKLSMVYEVMRAS</sequence>
<dbReference type="AlphaFoldDB" id="A0A0D9X844"/>
<reference evidence="2" key="2">
    <citation type="submission" date="2013-12" db="EMBL/GenBank/DDBJ databases">
        <authorList>
            <person name="Yu Y."/>
            <person name="Lee S."/>
            <person name="de Baynast K."/>
            <person name="Wissotski M."/>
            <person name="Liu L."/>
            <person name="Talag J."/>
            <person name="Goicoechea J."/>
            <person name="Angelova A."/>
            <person name="Jetty R."/>
            <person name="Kudrna D."/>
            <person name="Golser W."/>
            <person name="Rivera L."/>
            <person name="Zhang J."/>
            <person name="Wing R."/>
        </authorList>
    </citation>
    <scope>NUCLEOTIDE SEQUENCE</scope>
</reference>